<dbReference type="InterPro" id="IPR026870">
    <property type="entry name" value="Zinc_ribbon_dom"/>
</dbReference>
<dbReference type="Pfam" id="PF13240">
    <property type="entry name" value="Zn_Ribbon_1"/>
    <property type="match status" value="1"/>
</dbReference>
<comment type="caution">
    <text evidence="3">The sequence shown here is derived from an EMBL/GenBank/DDBJ whole genome shotgun (WGS) entry which is preliminary data.</text>
</comment>
<dbReference type="AlphaFoldDB" id="A0A0P8Z2E3"/>
<dbReference type="Proteomes" id="UP000050326">
    <property type="component" value="Unassembled WGS sequence"/>
</dbReference>
<keyword evidence="1" id="KW-0472">Membrane</keyword>
<name>A0A0P8Z2E3_9CLOT</name>
<gene>
    <name evidence="3" type="ORF">OXPF_00550</name>
</gene>
<keyword evidence="1" id="KW-1133">Transmembrane helix</keyword>
<protein>
    <recommendedName>
        <fullName evidence="2">Zinc-ribbon domain-containing protein</fullName>
    </recommendedName>
</protein>
<organism evidence="3 4">
    <name type="scientific">Oxobacter pfennigii</name>
    <dbReference type="NCBI Taxonomy" id="36849"/>
    <lineage>
        <taxon>Bacteria</taxon>
        <taxon>Bacillati</taxon>
        <taxon>Bacillota</taxon>
        <taxon>Clostridia</taxon>
        <taxon>Eubacteriales</taxon>
        <taxon>Clostridiaceae</taxon>
        <taxon>Oxobacter</taxon>
    </lineage>
</organism>
<evidence type="ECO:0000313" key="3">
    <source>
        <dbReference type="EMBL" id="KPU46327.1"/>
    </source>
</evidence>
<proteinExistence type="predicted"/>
<evidence type="ECO:0000256" key="1">
    <source>
        <dbReference type="SAM" id="Phobius"/>
    </source>
</evidence>
<dbReference type="RefSeq" id="WP_054873219.1">
    <property type="nucleotide sequence ID" value="NZ_LKET01000006.1"/>
</dbReference>
<keyword evidence="1" id="KW-0812">Transmembrane</keyword>
<evidence type="ECO:0000313" key="4">
    <source>
        <dbReference type="Proteomes" id="UP000050326"/>
    </source>
</evidence>
<dbReference type="STRING" id="36849.OXPF_00550"/>
<accession>A0A0P8Z2E3</accession>
<evidence type="ECO:0000259" key="2">
    <source>
        <dbReference type="Pfam" id="PF13240"/>
    </source>
</evidence>
<feature type="domain" description="Zinc-ribbon" evidence="2">
    <location>
        <begin position="3"/>
        <end position="23"/>
    </location>
</feature>
<dbReference type="EMBL" id="LKET01000006">
    <property type="protein sequence ID" value="KPU46327.1"/>
    <property type="molecule type" value="Genomic_DNA"/>
</dbReference>
<sequence>MNCKKCGQKLDPHYTFCPNCGRSMTIAGKNKYSFENDETTYIQKINETKHPTPDFIKGPAKLRTIDNEPDKIKEKVKAYEETASGTEEEYYEEEKVKKGRGAKALIFGLLIAVILAGAGIFAAYFAYQRSMGSSSDEYISSISQLHQEVKEANDKVAAAIKADTETLLITDILKETPAARNALNTIAKSYDKISAPSVYAQSHASLGDAIRINKQVYDQLEAILKNPASADVQESMDQLSEYIDECMNNYATVETEDLSFTLPNEILSLSSRLQPWVAQKQAQYAQVSALIASFTEYFDSMAMLFSTYDTAAADFNQILISIRNNQEPWDALFEKIDASEGIINTVKENYIKQTVPTELKSINARFSPILDEMLDYYSKLRYAAVTEMNFNSVKPGDERDIDAGGTDMETNIYDEMGIPDPNGYQGPATRGSEPSQAVTQVRNEEDINRLYNDANMVYQSASQNYQQFALDLKAEKDKFLDPEYVLTLKSVKK</sequence>
<dbReference type="OrthoDB" id="9802197at2"/>
<feature type="transmembrane region" description="Helical" evidence="1">
    <location>
        <begin position="104"/>
        <end position="127"/>
    </location>
</feature>
<keyword evidence="4" id="KW-1185">Reference proteome</keyword>
<reference evidence="3 4" key="1">
    <citation type="submission" date="2015-09" db="EMBL/GenBank/DDBJ databases">
        <title>Genome sequence of Oxobacter pfennigii DSM 3222.</title>
        <authorList>
            <person name="Poehlein A."/>
            <person name="Bengelsdorf F.R."/>
            <person name="Schiel-Bengelsdorf B."/>
            <person name="Duerre P."/>
            <person name="Daniel R."/>
        </authorList>
    </citation>
    <scope>NUCLEOTIDE SEQUENCE [LARGE SCALE GENOMIC DNA]</scope>
    <source>
        <strain evidence="3 4">DSM 3222</strain>
    </source>
</reference>